<feature type="domain" description="tRNA-guanine(15) transglycosylase-like" evidence="1">
    <location>
        <begin position="119"/>
        <end position="242"/>
    </location>
</feature>
<evidence type="ECO:0000313" key="2">
    <source>
        <dbReference type="EMBL" id="CCC48091.1"/>
    </source>
</evidence>
<evidence type="ECO:0000259" key="1">
    <source>
        <dbReference type="Pfam" id="PF01702"/>
    </source>
</evidence>
<dbReference type="InterPro" id="IPR036511">
    <property type="entry name" value="TGT-like_sf"/>
</dbReference>
<dbReference type="EC" id="2.4.2.29" evidence="2"/>
<dbReference type="GO" id="GO:0006400">
    <property type="term" value="P:tRNA modification"/>
    <property type="evidence" value="ECO:0007669"/>
    <property type="project" value="InterPro"/>
</dbReference>
<dbReference type="NCBIfam" id="TIGR00449">
    <property type="entry name" value="tgt_general"/>
    <property type="match status" value="1"/>
</dbReference>
<dbReference type="Pfam" id="PF01702">
    <property type="entry name" value="TGT"/>
    <property type="match status" value="1"/>
</dbReference>
<organism evidence="2">
    <name type="scientific">Trypanosoma vivax (strain Y486)</name>
    <dbReference type="NCBI Taxonomy" id="1055687"/>
    <lineage>
        <taxon>Eukaryota</taxon>
        <taxon>Discoba</taxon>
        <taxon>Euglenozoa</taxon>
        <taxon>Kinetoplastea</taxon>
        <taxon>Metakinetoplastina</taxon>
        <taxon>Trypanosomatida</taxon>
        <taxon>Trypanosomatidae</taxon>
        <taxon>Trypanosoma</taxon>
        <taxon>Duttonella</taxon>
    </lineage>
</organism>
<sequence>MHASVPSLNTAVLGDHESGRLCFSYDKWNEMVSAVKPAMAFTLYDPLPLYGLPSKRRNAAVGRSHKWSQMADSSPNRVTCKWIKPVCVSSDNTVYVFAEDLCQNETLQQYASRLKEIASKYRVMATAPSVAGLLTCLKAGVSFIECTLPWVLAEKGIALTLNTYPILGESPSRYTTQMDLNDYCFAVDIQPLNPGCDCHTCKRHTRAYIHHLLTVQEMNAHILLTIHNLKSLVHVVRLYRRSSKDERDALIDWLFRQL</sequence>
<dbReference type="GO" id="GO:0016757">
    <property type="term" value="F:glycosyltransferase activity"/>
    <property type="evidence" value="ECO:0007669"/>
    <property type="project" value="UniProtKB-KW"/>
</dbReference>
<dbReference type="EMBL" id="HE573021">
    <property type="protein sequence ID" value="CCC48091.1"/>
    <property type="molecule type" value="Genomic_DNA"/>
</dbReference>
<dbReference type="SUPFAM" id="SSF51713">
    <property type="entry name" value="tRNA-guanine transglycosylase"/>
    <property type="match status" value="1"/>
</dbReference>
<dbReference type="InterPro" id="IPR050852">
    <property type="entry name" value="Queuine_tRNA-ribosyltrfase"/>
</dbReference>
<gene>
    <name evidence="2" type="ORF">TVY486_0502920</name>
</gene>
<dbReference type="Gene3D" id="3.20.20.105">
    <property type="entry name" value="Queuine tRNA-ribosyltransferase-like"/>
    <property type="match status" value="1"/>
</dbReference>
<dbReference type="PANTHER" id="PTHR46064:SF1">
    <property type="entry name" value="QUEUINE TRNA-RIBOSYLTRANSFERASE ACCESSORY SUBUNIT 2"/>
    <property type="match status" value="1"/>
</dbReference>
<dbReference type="AlphaFoldDB" id="G0TVX5"/>
<dbReference type="VEuPathDB" id="TriTrypDB:TvY486_0502920"/>
<dbReference type="PANTHER" id="PTHR46064">
    <property type="entry name" value="QUEUINE TRNA-RIBOSYLTRANSFERASE ACCESSORY SUBUNIT 2"/>
    <property type="match status" value="1"/>
</dbReference>
<keyword evidence="2" id="KW-0808">Transferase</keyword>
<keyword evidence="2" id="KW-0328">Glycosyltransferase</keyword>
<reference evidence="2" key="1">
    <citation type="journal article" date="2012" name="Proc. Natl. Acad. Sci. U.S.A.">
        <title>Antigenic diversity is generated by distinct evolutionary mechanisms in African trypanosome species.</title>
        <authorList>
            <person name="Jackson A.P."/>
            <person name="Berry A."/>
            <person name="Aslett M."/>
            <person name="Allison H.C."/>
            <person name="Burton P."/>
            <person name="Vavrova-Anderson J."/>
            <person name="Brown R."/>
            <person name="Browne H."/>
            <person name="Corton N."/>
            <person name="Hauser H."/>
            <person name="Gamble J."/>
            <person name="Gilderthorp R."/>
            <person name="Marcello L."/>
            <person name="McQuillan J."/>
            <person name="Otto T.D."/>
            <person name="Quail M.A."/>
            <person name="Sanders M.J."/>
            <person name="van Tonder A."/>
            <person name="Ginger M.L."/>
            <person name="Field M.C."/>
            <person name="Barry J.D."/>
            <person name="Hertz-Fowler C."/>
            <person name="Berriman M."/>
        </authorList>
    </citation>
    <scope>NUCLEOTIDE SEQUENCE</scope>
    <source>
        <strain evidence="2">Y486</strain>
    </source>
</reference>
<dbReference type="InterPro" id="IPR002616">
    <property type="entry name" value="tRNA_ribo_trans-like"/>
</dbReference>
<name>G0TVX5_TRYVY</name>
<protein>
    <submittedName>
        <fullName evidence="2">Putative queuine tRNA-ribosyltransferase</fullName>
        <ecNumber evidence="2">2.4.2.29</ecNumber>
    </submittedName>
</protein>
<proteinExistence type="predicted"/>
<accession>G0TVX5</accession>